<evidence type="ECO:0000256" key="4">
    <source>
        <dbReference type="ARBA" id="ARBA00022617"/>
    </source>
</evidence>
<evidence type="ECO:0000256" key="1">
    <source>
        <dbReference type="ARBA" id="ARBA00001971"/>
    </source>
</evidence>
<sequence length="490" mass="55543">MSLVSLVTLALVLVAALLYKNRSYHARRLPLPPGPRRRWLIGNLLDFPTSRPCITFRDWCREYGGLVFVDIPFKPVLIIGSFQVAKDLLDARSNIYSDRPYFAMMDLANWGWAFSMMAYTPSFRAHRRLFIEHFNRTAMQKYRSIQLQETHAVLVRLLHTPDMARQHLRTLPASTIMRIVYGARNASQMNEYIDIAEQAMDAVRKLLVPGAFLAEFIPFLRHFPPGCRYRPIVQRLRDQPFEEVQRTMAEGKAMPSVAYSLIRQLQGENENLTAEQDYLARGVAGGAYGAASDTTTAVTEVFVVAMAMYPDVQRKAQAELDRIVGPSRLPDFGDLESLVYIRAIMLESLRWIPTIPTCVPHAVSVDDVYEGYFIPKGTLVIPNIWAMLHNPEDYPGPETFKPERFINKEGKIDPSVRDPTTIAFGFGRRMCAGLDFAATTLHILLASMLHVYDMKPGVDERGQPVILSGEGSDEAISYVPYFFPGESRRK</sequence>
<dbReference type="InterPro" id="IPR036396">
    <property type="entry name" value="Cyt_P450_sf"/>
</dbReference>
<feature type="chain" id="PRO_5035472222" evidence="11">
    <location>
        <begin position="27"/>
        <end position="490"/>
    </location>
</feature>
<dbReference type="OrthoDB" id="2789670at2759"/>
<evidence type="ECO:0000256" key="8">
    <source>
        <dbReference type="ARBA" id="ARBA00023033"/>
    </source>
</evidence>
<dbReference type="EMBL" id="JAEVFJ010000004">
    <property type="protein sequence ID" value="KAH8105243.1"/>
    <property type="molecule type" value="Genomic_DNA"/>
</dbReference>
<gene>
    <name evidence="12" type="ORF">BXZ70DRAFT_1042996</name>
</gene>
<dbReference type="Pfam" id="PF00067">
    <property type="entry name" value="p450"/>
    <property type="match status" value="1"/>
</dbReference>
<protein>
    <submittedName>
        <fullName evidence="12">Cytochrome P450</fullName>
    </submittedName>
</protein>
<dbReference type="PANTHER" id="PTHR46300">
    <property type="entry name" value="P450, PUTATIVE (EUROFUNG)-RELATED-RELATED"/>
    <property type="match status" value="1"/>
</dbReference>
<dbReference type="CDD" id="cd11065">
    <property type="entry name" value="CYP64-like"/>
    <property type="match status" value="1"/>
</dbReference>
<organism evidence="12 13">
    <name type="scientific">Cristinia sonorae</name>
    <dbReference type="NCBI Taxonomy" id="1940300"/>
    <lineage>
        <taxon>Eukaryota</taxon>
        <taxon>Fungi</taxon>
        <taxon>Dikarya</taxon>
        <taxon>Basidiomycota</taxon>
        <taxon>Agaricomycotina</taxon>
        <taxon>Agaricomycetes</taxon>
        <taxon>Agaricomycetidae</taxon>
        <taxon>Agaricales</taxon>
        <taxon>Pleurotineae</taxon>
        <taxon>Stephanosporaceae</taxon>
        <taxon>Cristinia</taxon>
    </lineage>
</organism>
<dbReference type="AlphaFoldDB" id="A0A8K0UV39"/>
<feature type="binding site" description="axial binding residue" evidence="9">
    <location>
        <position position="431"/>
    </location>
    <ligand>
        <name>heme</name>
        <dbReference type="ChEBI" id="CHEBI:30413"/>
    </ligand>
    <ligandPart>
        <name>Fe</name>
        <dbReference type="ChEBI" id="CHEBI:18248"/>
    </ligandPart>
</feature>
<dbReference type="PANTHER" id="PTHR46300:SF7">
    <property type="entry name" value="P450, PUTATIVE (EUROFUNG)-RELATED"/>
    <property type="match status" value="1"/>
</dbReference>
<evidence type="ECO:0000313" key="12">
    <source>
        <dbReference type="EMBL" id="KAH8105243.1"/>
    </source>
</evidence>
<keyword evidence="7 9" id="KW-0408">Iron</keyword>
<evidence type="ECO:0000256" key="10">
    <source>
        <dbReference type="RuleBase" id="RU000461"/>
    </source>
</evidence>
<comment type="similarity">
    <text evidence="3 10">Belongs to the cytochrome P450 family.</text>
</comment>
<dbReference type="Proteomes" id="UP000813824">
    <property type="component" value="Unassembled WGS sequence"/>
</dbReference>
<comment type="pathway">
    <text evidence="2">Secondary metabolite biosynthesis.</text>
</comment>
<dbReference type="InterPro" id="IPR002401">
    <property type="entry name" value="Cyt_P450_E_grp-I"/>
</dbReference>
<keyword evidence="5 9" id="KW-0479">Metal-binding</keyword>
<dbReference type="PROSITE" id="PS00086">
    <property type="entry name" value="CYTOCHROME_P450"/>
    <property type="match status" value="1"/>
</dbReference>
<keyword evidence="8 10" id="KW-0503">Monooxygenase</keyword>
<evidence type="ECO:0000256" key="5">
    <source>
        <dbReference type="ARBA" id="ARBA00022723"/>
    </source>
</evidence>
<evidence type="ECO:0000256" key="3">
    <source>
        <dbReference type="ARBA" id="ARBA00010617"/>
    </source>
</evidence>
<keyword evidence="6 10" id="KW-0560">Oxidoreductase</keyword>
<evidence type="ECO:0000256" key="7">
    <source>
        <dbReference type="ARBA" id="ARBA00023004"/>
    </source>
</evidence>
<evidence type="ECO:0000256" key="9">
    <source>
        <dbReference type="PIRSR" id="PIRSR602401-1"/>
    </source>
</evidence>
<comment type="cofactor">
    <cofactor evidence="1 9">
        <name>heme</name>
        <dbReference type="ChEBI" id="CHEBI:30413"/>
    </cofactor>
</comment>
<evidence type="ECO:0000256" key="2">
    <source>
        <dbReference type="ARBA" id="ARBA00005179"/>
    </source>
</evidence>
<keyword evidence="11" id="KW-0732">Signal</keyword>
<keyword evidence="4 9" id="KW-0349">Heme</keyword>
<reference evidence="12" key="1">
    <citation type="journal article" date="2021" name="New Phytol.">
        <title>Evolutionary innovations through gain and loss of genes in the ectomycorrhizal Boletales.</title>
        <authorList>
            <person name="Wu G."/>
            <person name="Miyauchi S."/>
            <person name="Morin E."/>
            <person name="Kuo A."/>
            <person name="Drula E."/>
            <person name="Varga T."/>
            <person name="Kohler A."/>
            <person name="Feng B."/>
            <person name="Cao Y."/>
            <person name="Lipzen A."/>
            <person name="Daum C."/>
            <person name="Hundley H."/>
            <person name="Pangilinan J."/>
            <person name="Johnson J."/>
            <person name="Barry K."/>
            <person name="LaButti K."/>
            <person name="Ng V."/>
            <person name="Ahrendt S."/>
            <person name="Min B."/>
            <person name="Choi I.G."/>
            <person name="Park H."/>
            <person name="Plett J.M."/>
            <person name="Magnuson J."/>
            <person name="Spatafora J.W."/>
            <person name="Nagy L.G."/>
            <person name="Henrissat B."/>
            <person name="Grigoriev I.V."/>
            <person name="Yang Z.L."/>
            <person name="Xu J."/>
            <person name="Martin F.M."/>
        </authorList>
    </citation>
    <scope>NUCLEOTIDE SEQUENCE</scope>
    <source>
        <strain evidence="12">KKN 215</strain>
    </source>
</reference>
<evidence type="ECO:0000313" key="13">
    <source>
        <dbReference type="Proteomes" id="UP000813824"/>
    </source>
</evidence>
<accession>A0A8K0UV39</accession>
<dbReference type="GO" id="GO:0020037">
    <property type="term" value="F:heme binding"/>
    <property type="evidence" value="ECO:0007669"/>
    <property type="project" value="InterPro"/>
</dbReference>
<name>A0A8K0UV39_9AGAR</name>
<evidence type="ECO:0000256" key="11">
    <source>
        <dbReference type="SAM" id="SignalP"/>
    </source>
</evidence>
<dbReference type="Gene3D" id="1.10.630.10">
    <property type="entry name" value="Cytochrome P450"/>
    <property type="match status" value="1"/>
</dbReference>
<dbReference type="GO" id="GO:0016705">
    <property type="term" value="F:oxidoreductase activity, acting on paired donors, with incorporation or reduction of molecular oxygen"/>
    <property type="evidence" value="ECO:0007669"/>
    <property type="project" value="InterPro"/>
</dbReference>
<dbReference type="GO" id="GO:0005506">
    <property type="term" value="F:iron ion binding"/>
    <property type="evidence" value="ECO:0007669"/>
    <property type="project" value="InterPro"/>
</dbReference>
<dbReference type="PRINTS" id="PR00463">
    <property type="entry name" value="EP450I"/>
</dbReference>
<proteinExistence type="inferred from homology"/>
<dbReference type="GO" id="GO:0004497">
    <property type="term" value="F:monooxygenase activity"/>
    <property type="evidence" value="ECO:0007669"/>
    <property type="project" value="UniProtKB-KW"/>
</dbReference>
<feature type="signal peptide" evidence="11">
    <location>
        <begin position="1"/>
        <end position="26"/>
    </location>
</feature>
<dbReference type="InterPro" id="IPR001128">
    <property type="entry name" value="Cyt_P450"/>
</dbReference>
<comment type="caution">
    <text evidence="12">The sequence shown here is derived from an EMBL/GenBank/DDBJ whole genome shotgun (WGS) entry which is preliminary data.</text>
</comment>
<dbReference type="InterPro" id="IPR017972">
    <property type="entry name" value="Cyt_P450_CS"/>
</dbReference>
<evidence type="ECO:0000256" key="6">
    <source>
        <dbReference type="ARBA" id="ARBA00023002"/>
    </source>
</evidence>
<keyword evidence="13" id="KW-1185">Reference proteome</keyword>
<dbReference type="InterPro" id="IPR050364">
    <property type="entry name" value="Cytochrome_P450_fung"/>
</dbReference>
<dbReference type="SUPFAM" id="SSF48264">
    <property type="entry name" value="Cytochrome P450"/>
    <property type="match status" value="1"/>
</dbReference>